<reference evidence="1 2" key="1">
    <citation type="submission" date="2016-11" db="EMBL/GenBank/DDBJ databases">
        <title>The macronuclear genome of Stentor coeruleus: a giant cell with tiny introns.</title>
        <authorList>
            <person name="Slabodnick M."/>
            <person name="Ruby J.G."/>
            <person name="Reiff S.B."/>
            <person name="Swart E.C."/>
            <person name="Gosai S."/>
            <person name="Prabakaran S."/>
            <person name="Witkowska E."/>
            <person name="Larue G.E."/>
            <person name="Fisher S."/>
            <person name="Freeman R.M."/>
            <person name="Gunawardena J."/>
            <person name="Chu W."/>
            <person name="Stover N.A."/>
            <person name="Gregory B.D."/>
            <person name="Nowacki M."/>
            <person name="Derisi J."/>
            <person name="Roy S.W."/>
            <person name="Marshall W.F."/>
            <person name="Sood P."/>
        </authorList>
    </citation>
    <scope>NUCLEOTIDE SEQUENCE [LARGE SCALE GENOMIC DNA]</scope>
    <source>
        <strain evidence="1">WM001</strain>
    </source>
</reference>
<sequence length="382" mass="44707">MAKQLTLPGLFKDNSMQKETLKRKKISSKYLWLSSELEKVEKSRKNISFLVKIEEDKQNFITNIENDIAHRKQVLNQQDHAARVIQSKTKEIIAQRFKQDSNFTNIEKLINSHLSFLEEKSYYIFWNLGSAAYDAATTIKKAYKRAKFRGKIMRIKKVYKILTKNKKTICRITLRKGLRVFTCQIKKEHAKILKEEKERKDKVQKIRERLAIVSIKRFWKMNRITFRKYMFKCRKFKKILIKQKYLNLLSADFCVASQLSSYLSTPRGEEVMGGLMSDQETARLAALKLLKQREAQINASMISYNVIKFKEKSISPLLQELPNDRGRHRISGLHTFKNKILPRRSIQSIGMLSGKIGRSLQSIGTMSTRSASNRMRIVKMPM</sequence>
<organism evidence="1 2">
    <name type="scientific">Stentor coeruleus</name>
    <dbReference type="NCBI Taxonomy" id="5963"/>
    <lineage>
        <taxon>Eukaryota</taxon>
        <taxon>Sar</taxon>
        <taxon>Alveolata</taxon>
        <taxon>Ciliophora</taxon>
        <taxon>Postciliodesmatophora</taxon>
        <taxon>Heterotrichea</taxon>
        <taxon>Heterotrichida</taxon>
        <taxon>Stentoridae</taxon>
        <taxon>Stentor</taxon>
    </lineage>
</organism>
<dbReference type="Proteomes" id="UP000187209">
    <property type="component" value="Unassembled WGS sequence"/>
</dbReference>
<name>A0A1R2CJ23_9CILI</name>
<dbReference type="EMBL" id="MPUH01000136">
    <property type="protein sequence ID" value="OMJ89008.1"/>
    <property type="molecule type" value="Genomic_DNA"/>
</dbReference>
<keyword evidence="2" id="KW-1185">Reference proteome</keyword>
<evidence type="ECO:0000313" key="1">
    <source>
        <dbReference type="EMBL" id="OMJ89008.1"/>
    </source>
</evidence>
<evidence type="ECO:0000313" key="2">
    <source>
        <dbReference type="Proteomes" id="UP000187209"/>
    </source>
</evidence>
<gene>
    <name evidence="1" type="ORF">SteCoe_8924</name>
</gene>
<comment type="caution">
    <text evidence="1">The sequence shown here is derived from an EMBL/GenBank/DDBJ whole genome shotgun (WGS) entry which is preliminary data.</text>
</comment>
<accession>A0A1R2CJ23</accession>
<dbReference type="AlphaFoldDB" id="A0A1R2CJ23"/>
<proteinExistence type="predicted"/>
<protein>
    <submittedName>
        <fullName evidence="1">Uncharacterized protein</fullName>
    </submittedName>
</protein>